<evidence type="ECO:0000313" key="3">
    <source>
        <dbReference type="Proteomes" id="UP000324222"/>
    </source>
</evidence>
<protein>
    <submittedName>
        <fullName evidence="2">Uncharacterized protein</fullName>
    </submittedName>
</protein>
<sequence>MLNVLLILLTAPRCTRLSFSSHPYSVQLSNARVTSTLNHSYLSLVNSGTPYLSLYIFPSSFDLTSFKREVSSQLHPNFG</sequence>
<gene>
    <name evidence="2" type="ORF">E2C01_102599</name>
</gene>
<keyword evidence="3" id="KW-1185">Reference proteome</keyword>
<dbReference type="Proteomes" id="UP000324222">
    <property type="component" value="Unassembled WGS sequence"/>
</dbReference>
<proteinExistence type="predicted"/>
<accession>A0A5B7KD16</accession>
<organism evidence="2 3">
    <name type="scientific">Portunus trituberculatus</name>
    <name type="common">Swimming crab</name>
    <name type="synonym">Neptunus trituberculatus</name>
    <dbReference type="NCBI Taxonomy" id="210409"/>
    <lineage>
        <taxon>Eukaryota</taxon>
        <taxon>Metazoa</taxon>
        <taxon>Ecdysozoa</taxon>
        <taxon>Arthropoda</taxon>
        <taxon>Crustacea</taxon>
        <taxon>Multicrustacea</taxon>
        <taxon>Malacostraca</taxon>
        <taxon>Eumalacostraca</taxon>
        <taxon>Eucarida</taxon>
        <taxon>Decapoda</taxon>
        <taxon>Pleocyemata</taxon>
        <taxon>Brachyura</taxon>
        <taxon>Eubrachyura</taxon>
        <taxon>Portunoidea</taxon>
        <taxon>Portunidae</taxon>
        <taxon>Portuninae</taxon>
        <taxon>Portunus</taxon>
    </lineage>
</organism>
<keyword evidence="1" id="KW-0732">Signal</keyword>
<feature type="chain" id="PRO_5022781668" evidence="1">
    <location>
        <begin position="17"/>
        <end position="79"/>
    </location>
</feature>
<feature type="signal peptide" evidence="1">
    <location>
        <begin position="1"/>
        <end position="16"/>
    </location>
</feature>
<name>A0A5B7KD16_PORTR</name>
<comment type="caution">
    <text evidence="2">The sequence shown here is derived from an EMBL/GenBank/DDBJ whole genome shotgun (WGS) entry which is preliminary data.</text>
</comment>
<reference evidence="2 3" key="1">
    <citation type="submission" date="2019-05" db="EMBL/GenBank/DDBJ databases">
        <title>Another draft genome of Portunus trituberculatus and its Hox gene families provides insights of decapod evolution.</title>
        <authorList>
            <person name="Jeong J.-H."/>
            <person name="Song I."/>
            <person name="Kim S."/>
            <person name="Choi T."/>
            <person name="Kim D."/>
            <person name="Ryu S."/>
            <person name="Kim W."/>
        </authorList>
    </citation>
    <scope>NUCLEOTIDE SEQUENCE [LARGE SCALE GENOMIC DNA]</scope>
    <source>
        <tissue evidence="2">Muscle</tissue>
    </source>
</reference>
<dbReference type="AlphaFoldDB" id="A0A5B7KD16"/>
<evidence type="ECO:0000313" key="2">
    <source>
        <dbReference type="EMBL" id="MPD06771.1"/>
    </source>
</evidence>
<dbReference type="EMBL" id="VSRR010152924">
    <property type="protein sequence ID" value="MPD06771.1"/>
    <property type="molecule type" value="Genomic_DNA"/>
</dbReference>
<evidence type="ECO:0000256" key="1">
    <source>
        <dbReference type="SAM" id="SignalP"/>
    </source>
</evidence>